<evidence type="ECO:0000256" key="11">
    <source>
        <dbReference type="ARBA" id="ARBA00023211"/>
    </source>
</evidence>
<dbReference type="PANTHER" id="PTHR33238:SF11">
    <property type="entry name" value="TRANSCRIPTIONAL REGULATOR MNTR"/>
    <property type="match status" value="1"/>
</dbReference>
<proteinExistence type="inferred from homology"/>
<keyword evidence="6" id="KW-0678">Repressor</keyword>
<evidence type="ECO:0000256" key="13">
    <source>
        <dbReference type="ARBA" id="ARBA00032593"/>
    </source>
</evidence>
<dbReference type="GO" id="GO:0003700">
    <property type="term" value="F:DNA-binding transcription factor activity"/>
    <property type="evidence" value="ECO:0007669"/>
    <property type="project" value="InterPro"/>
</dbReference>
<organism evidence="15 16">
    <name type="scientific">Acetobacter oeni</name>
    <dbReference type="NCBI Taxonomy" id="304077"/>
    <lineage>
        <taxon>Bacteria</taxon>
        <taxon>Pseudomonadati</taxon>
        <taxon>Pseudomonadota</taxon>
        <taxon>Alphaproteobacteria</taxon>
        <taxon>Acetobacterales</taxon>
        <taxon>Acetobacteraceae</taxon>
        <taxon>Acetobacter</taxon>
    </lineage>
</organism>
<keyword evidence="16" id="KW-1185">Reference proteome</keyword>
<comment type="function">
    <text evidence="12">In the presence of manganese, represses expression of mntH and mntS. Up-regulates expression of mntP.</text>
</comment>
<keyword evidence="9" id="KW-0010">Activator</keyword>
<comment type="similarity">
    <text evidence="2">Belongs to the DtxR/MntR family.</text>
</comment>
<keyword evidence="10" id="KW-0804">Transcription</keyword>
<feature type="domain" description="HTH dtxR-type" evidence="14">
    <location>
        <begin position="24"/>
        <end position="80"/>
    </location>
</feature>
<dbReference type="NCBIfam" id="NF008273">
    <property type="entry name" value="PRK11050.1"/>
    <property type="match status" value="1"/>
</dbReference>
<dbReference type="SMART" id="SM00529">
    <property type="entry name" value="HTH_DTXR"/>
    <property type="match status" value="1"/>
</dbReference>
<evidence type="ECO:0000256" key="12">
    <source>
        <dbReference type="ARBA" id="ARBA00025185"/>
    </source>
</evidence>
<evidence type="ECO:0000313" key="16">
    <source>
        <dbReference type="Proteomes" id="UP000321746"/>
    </source>
</evidence>
<evidence type="ECO:0000256" key="1">
    <source>
        <dbReference type="ARBA" id="ARBA00004496"/>
    </source>
</evidence>
<dbReference type="InterPro" id="IPR036421">
    <property type="entry name" value="Fe_dep_repressor_sf"/>
</dbReference>
<evidence type="ECO:0000256" key="7">
    <source>
        <dbReference type="ARBA" id="ARBA00023015"/>
    </source>
</evidence>
<dbReference type="Proteomes" id="UP000321746">
    <property type="component" value="Unassembled WGS sequence"/>
</dbReference>
<sequence>MPDAQTQSEGFRATRVARQNVLVEDYLELISDLLTEGSEARQVDIAGRLGVSQPTVAKMFARLAADGLVTQKPYRGVFLTSAGQRVADEARRRHRVVEAFLLALGVSRENALIDAEGVEHYVGEETLTLFQTAIDSGLHQFMTSVRQDRKTHRS</sequence>
<keyword evidence="11" id="KW-0464">Manganese</keyword>
<protein>
    <recommendedName>
        <fullName evidence="4">Transcriptional regulator MntR</fullName>
    </recommendedName>
    <alternativeName>
        <fullName evidence="13">Manganese transport regulator</fullName>
    </alternativeName>
</protein>
<dbReference type="GO" id="GO:0046914">
    <property type="term" value="F:transition metal ion binding"/>
    <property type="evidence" value="ECO:0007669"/>
    <property type="project" value="InterPro"/>
</dbReference>
<dbReference type="InterPro" id="IPR036388">
    <property type="entry name" value="WH-like_DNA-bd_sf"/>
</dbReference>
<dbReference type="GO" id="GO:0003677">
    <property type="term" value="F:DNA binding"/>
    <property type="evidence" value="ECO:0007669"/>
    <property type="project" value="UniProtKB-KW"/>
</dbReference>
<evidence type="ECO:0000256" key="4">
    <source>
        <dbReference type="ARBA" id="ARBA00022386"/>
    </source>
</evidence>
<dbReference type="GO" id="GO:0005737">
    <property type="term" value="C:cytoplasm"/>
    <property type="evidence" value="ECO:0007669"/>
    <property type="project" value="UniProtKB-SubCell"/>
</dbReference>
<dbReference type="InterPro" id="IPR050536">
    <property type="entry name" value="DtxR_MntR_Metal-Reg"/>
</dbReference>
<dbReference type="GO" id="GO:0046983">
    <property type="term" value="F:protein dimerization activity"/>
    <property type="evidence" value="ECO:0007669"/>
    <property type="project" value="InterPro"/>
</dbReference>
<comment type="subunit">
    <text evidence="3">Homodimer.</text>
</comment>
<dbReference type="Pfam" id="PF02742">
    <property type="entry name" value="Fe_dep_repr_C"/>
    <property type="match status" value="1"/>
</dbReference>
<accession>A0A511XLY6</accession>
<evidence type="ECO:0000256" key="10">
    <source>
        <dbReference type="ARBA" id="ARBA00023163"/>
    </source>
</evidence>
<dbReference type="EMBL" id="BJYG01000029">
    <property type="protein sequence ID" value="GEN63960.1"/>
    <property type="molecule type" value="Genomic_DNA"/>
</dbReference>
<dbReference type="SUPFAM" id="SSF46785">
    <property type="entry name" value="Winged helix' DNA-binding domain"/>
    <property type="match status" value="1"/>
</dbReference>
<dbReference type="InterPro" id="IPR022689">
    <property type="entry name" value="Iron_dep_repressor"/>
</dbReference>
<keyword evidence="7" id="KW-0805">Transcription regulation</keyword>
<evidence type="ECO:0000256" key="9">
    <source>
        <dbReference type="ARBA" id="ARBA00023159"/>
    </source>
</evidence>
<dbReference type="Pfam" id="PF01325">
    <property type="entry name" value="Fe_dep_repress"/>
    <property type="match status" value="1"/>
</dbReference>
<evidence type="ECO:0000256" key="3">
    <source>
        <dbReference type="ARBA" id="ARBA00011738"/>
    </source>
</evidence>
<dbReference type="PANTHER" id="PTHR33238">
    <property type="entry name" value="IRON (METAL) DEPENDENT REPRESSOR, DTXR FAMILY"/>
    <property type="match status" value="1"/>
</dbReference>
<evidence type="ECO:0000256" key="6">
    <source>
        <dbReference type="ARBA" id="ARBA00022491"/>
    </source>
</evidence>
<name>A0A511XLY6_9PROT</name>
<evidence type="ECO:0000256" key="2">
    <source>
        <dbReference type="ARBA" id="ARBA00007871"/>
    </source>
</evidence>
<dbReference type="PROSITE" id="PS50944">
    <property type="entry name" value="HTH_DTXR"/>
    <property type="match status" value="1"/>
</dbReference>
<dbReference type="InterPro" id="IPR022687">
    <property type="entry name" value="HTH_DTXR"/>
</dbReference>
<dbReference type="Gene3D" id="1.10.60.10">
    <property type="entry name" value="Iron dependent repressor, metal binding and dimerisation domain"/>
    <property type="match status" value="1"/>
</dbReference>
<reference evidence="15 16" key="1">
    <citation type="submission" date="2019-07" db="EMBL/GenBank/DDBJ databases">
        <title>Whole genome shotgun sequence of Acetobacter oeni NBRC 105207.</title>
        <authorList>
            <person name="Hosoyama A."/>
            <person name="Uohara A."/>
            <person name="Ohji S."/>
            <person name="Ichikawa N."/>
        </authorList>
    </citation>
    <scope>NUCLEOTIDE SEQUENCE [LARGE SCALE GENOMIC DNA]</scope>
    <source>
        <strain evidence="15 16">NBRC 105207</strain>
    </source>
</reference>
<dbReference type="InterPro" id="IPR001367">
    <property type="entry name" value="Fe_dep_repressor"/>
</dbReference>
<dbReference type="Gene3D" id="1.10.10.10">
    <property type="entry name" value="Winged helix-like DNA-binding domain superfamily/Winged helix DNA-binding domain"/>
    <property type="match status" value="1"/>
</dbReference>
<evidence type="ECO:0000313" key="15">
    <source>
        <dbReference type="EMBL" id="GEN63960.1"/>
    </source>
</evidence>
<comment type="subcellular location">
    <subcellularLocation>
        <location evidence="1">Cytoplasm</location>
    </subcellularLocation>
</comment>
<dbReference type="InterPro" id="IPR036390">
    <property type="entry name" value="WH_DNA-bd_sf"/>
</dbReference>
<gene>
    <name evidence="15" type="ORF">AOE01nite_21840</name>
</gene>
<dbReference type="SUPFAM" id="SSF47979">
    <property type="entry name" value="Iron-dependent repressor protein, dimerization domain"/>
    <property type="match status" value="1"/>
</dbReference>
<dbReference type="AlphaFoldDB" id="A0A511XLY6"/>
<evidence type="ECO:0000259" key="14">
    <source>
        <dbReference type="PROSITE" id="PS50944"/>
    </source>
</evidence>
<comment type="caution">
    <text evidence="15">The sequence shown here is derived from an EMBL/GenBank/DDBJ whole genome shotgun (WGS) entry which is preliminary data.</text>
</comment>
<evidence type="ECO:0000256" key="8">
    <source>
        <dbReference type="ARBA" id="ARBA00023125"/>
    </source>
</evidence>
<evidence type="ECO:0000256" key="5">
    <source>
        <dbReference type="ARBA" id="ARBA00022490"/>
    </source>
</evidence>
<keyword evidence="5" id="KW-0963">Cytoplasm</keyword>
<keyword evidence="8" id="KW-0238">DNA-binding</keyword>